<gene>
    <name evidence="4" type="ORF">S01H1_60964</name>
</gene>
<accession>X0WNI1</accession>
<dbReference type="InterPro" id="IPR029063">
    <property type="entry name" value="SAM-dependent_MTases_sf"/>
</dbReference>
<dbReference type="SUPFAM" id="SSF53335">
    <property type="entry name" value="S-adenosyl-L-methionine-dependent methyltransferases"/>
    <property type="match status" value="1"/>
</dbReference>
<evidence type="ECO:0000313" key="4">
    <source>
        <dbReference type="EMBL" id="GAG24792.1"/>
    </source>
</evidence>
<evidence type="ECO:0000256" key="3">
    <source>
        <dbReference type="ARBA" id="ARBA00022691"/>
    </source>
</evidence>
<dbReference type="PANTHER" id="PTHR12829:SF7">
    <property type="entry name" value="N6-ADENOSINE-METHYLTRANSFERASE CATALYTIC SUBUNIT"/>
    <property type="match status" value="1"/>
</dbReference>
<name>X0WNI1_9ZZZZ</name>
<dbReference type="AlphaFoldDB" id="X0WNI1"/>
<comment type="caution">
    <text evidence="4">The sequence shown here is derived from an EMBL/GenBank/DDBJ whole genome shotgun (WGS) entry which is preliminary data.</text>
</comment>
<proteinExistence type="predicted"/>
<dbReference type="PROSITE" id="PS00092">
    <property type="entry name" value="N6_MTASE"/>
    <property type="match status" value="1"/>
</dbReference>
<keyword evidence="2" id="KW-0808">Transferase</keyword>
<dbReference type="Gene3D" id="3.40.50.150">
    <property type="entry name" value="Vaccinia Virus protein VP39"/>
    <property type="match status" value="1"/>
</dbReference>
<evidence type="ECO:0000256" key="1">
    <source>
        <dbReference type="ARBA" id="ARBA00022603"/>
    </source>
</evidence>
<evidence type="ECO:0008006" key="5">
    <source>
        <dbReference type="Google" id="ProtNLM"/>
    </source>
</evidence>
<keyword evidence="1" id="KW-0489">Methyltransferase</keyword>
<reference evidence="4" key="1">
    <citation type="journal article" date="2014" name="Front. Microbiol.">
        <title>High frequency of phylogenetically diverse reductive dehalogenase-homologous genes in deep subseafloor sedimentary metagenomes.</title>
        <authorList>
            <person name="Kawai M."/>
            <person name="Futagami T."/>
            <person name="Toyoda A."/>
            <person name="Takaki Y."/>
            <person name="Nishi S."/>
            <person name="Hori S."/>
            <person name="Arai W."/>
            <person name="Tsubouchi T."/>
            <person name="Morono Y."/>
            <person name="Uchiyama I."/>
            <person name="Ito T."/>
            <person name="Fujiyama A."/>
            <person name="Inagaki F."/>
            <person name="Takami H."/>
        </authorList>
    </citation>
    <scope>NUCLEOTIDE SEQUENCE</scope>
    <source>
        <strain evidence="4">Expedition CK06-06</strain>
    </source>
</reference>
<dbReference type="GO" id="GO:0001734">
    <property type="term" value="F:mRNA m(6)A methyltransferase activity"/>
    <property type="evidence" value="ECO:0007669"/>
    <property type="project" value="UniProtKB-ARBA"/>
</dbReference>
<dbReference type="EMBL" id="BARS01039947">
    <property type="protein sequence ID" value="GAG24792.1"/>
    <property type="molecule type" value="Genomic_DNA"/>
</dbReference>
<protein>
    <recommendedName>
        <fullName evidence="5">DNA methyltransferase</fullName>
    </recommendedName>
</protein>
<dbReference type="GO" id="GO:0003676">
    <property type="term" value="F:nucleic acid binding"/>
    <property type="evidence" value="ECO:0007669"/>
    <property type="project" value="InterPro"/>
</dbReference>
<dbReference type="GO" id="GO:0032259">
    <property type="term" value="P:methylation"/>
    <property type="evidence" value="ECO:0007669"/>
    <property type="project" value="UniProtKB-KW"/>
</dbReference>
<dbReference type="PANTHER" id="PTHR12829">
    <property type="entry name" value="N6-ADENOSINE-METHYLTRANSFERASE"/>
    <property type="match status" value="1"/>
</dbReference>
<organism evidence="4">
    <name type="scientific">marine sediment metagenome</name>
    <dbReference type="NCBI Taxonomy" id="412755"/>
    <lineage>
        <taxon>unclassified sequences</taxon>
        <taxon>metagenomes</taxon>
        <taxon>ecological metagenomes</taxon>
    </lineage>
</organism>
<keyword evidence="3" id="KW-0949">S-adenosyl-L-methionine</keyword>
<dbReference type="InterPro" id="IPR007757">
    <property type="entry name" value="MT-A70-like"/>
</dbReference>
<sequence length="177" mass="20588">MKKYNIIYADPPWDYGNTKNHTGHWWGMADKHYPVMKIKDIKNLLVKDIADNNCYLFLWATAPFLPSALEILKEWGFAYSTIAFVWVKIKKDRSGIRTDGLGKYTLANAEYCLIGKKGKYWRSSKKVKQIFFAPKEIHGKKPNATRDRIIELCGDLPRVELFARQITEGWDVWGNEV</sequence>
<dbReference type="Pfam" id="PF05063">
    <property type="entry name" value="MT-A70"/>
    <property type="match status" value="1"/>
</dbReference>
<dbReference type="PROSITE" id="PS51143">
    <property type="entry name" value="MT_A70"/>
    <property type="match status" value="1"/>
</dbReference>
<dbReference type="InterPro" id="IPR002052">
    <property type="entry name" value="DNA_methylase_N6_adenine_CS"/>
</dbReference>
<feature type="non-terminal residue" evidence="4">
    <location>
        <position position="177"/>
    </location>
</feature>
<evidence type="ECO:0000256" key="2">
    <source>
        <dbReference type="ARBA" id="ARBA00022679"/>
    </source>
</evidence>